<keyword evidence="5" id="KW-1185">Reference proteome</keyword>
<evidence type="ECO:0000313" key="4">
    <source>
        <dbReference type="EMBL" id="KAK0536951.1"/>
    </source>
</evidence>
<accession>A0AAN6GH53</accession>
<dbReference type="PANTHER" id="PTHR12993:SF11">
    <property type="entry name" value="N-ACETYLGLUCOSAMINYL-PHOSPHATIDYLINOSITOL DE-N-ACETYLASE"/>
    <property type="match status" value="1"/>
</dbReference>
<evidence type="ECO:0000256" key="3">
    <source>
        <dbReference type="SAM" id="Phobius"/>
    </source>
</evidence>
<evidence type="ECO:0000313" key="5">
    <source>
        <dbReference type="Proteomes" id="UP001176521"/>
    </source>
</evidence>
<gene>
    <name evidence="4" type="primary">GPI12</name>
    <name evidence="4" type="ORF">OC842_001801</name>
</gene>
<dbReference type="Pfam" id="PF02585">
    <property type="entry name" value="PIG-L"/>
    <property type="match status" value="1"/>
</dbReference>
<dbReference type="GO" id="GO:0005783">
    <property type="term" value="C:endoplasmic reticulum"/>
    <property type="evidence" value="ECO:0007669"/>
    <property type="project" value="TreeGrafter"/>
</dbReference>
<keyword evidence="3" id="KW-0812">Transmembrane</keyword>
<sequence length="302" mass="32643">MDVPRAGSSSSAGTLPRWQAIALLSIIAALVSQWIYAGSIPGDLSKTSIKNVLVLTAHPDDEVMFFAPAILSLVAAGAQVYGLCMSAGNADGHGDVRKSELVQAYQTLGVPSTQVTLIDDPLLADGMDVAWNPAYIATKTAAVVYDHQIDTILTFDSSGVSSHPNHVALHRAAWGYLGRSLGRERQNRIAEGKMDASASAGPLAPSVYALHTPPLLSKFLSLPMALYSHAHAQRHLSIAPPTAPSRPGWPDRMHFLSSPGQYLRTLQAMQAHASQLVWFRYLYVVFSRLMYGSQLDRIEVML</sequence>
<comment type="caution">
    <text evidence="4">The sequence shown here is derived from an EMBL/GenBank/DDBJ whole genome shotgun (WGS) entry which is preliminary data.</text>
</comment>
<keyword evidence="3" id="KW-0472">Membrane</keyword>
<name>A0AAN6GH53_9BASI</name>
<proteinExistence type="inferred from homology"/>
<feature type="transmembrane region" description="Helical" evidence="3">
    <location>
        <begin position="20"/>
        <end position="37"/>
    </location>
</feature>
<dbReference type="AlphaFoldDB" id="A0AAN6GH53"/>
<dbReference type="InterPro" id="IPR024078">
    <property type="entry name" value="LmbE-like_dom_sf"/>
</dbReference>
<keyword evidence="4" id="KW-0378">Hydrolase</keyword>
<dbReference type="SUPFAM" id="SSF102588">
    <property type="entry name" value="LmbE-like"/>
    <property type="match status" value="1"/>
</dbReference>
<dbReference type="GO" id="GO:0000225">
    <property type="term" value="F:N-acetylglucosaminylphosphatidylinositol deacetylase activity"/>
    <property type="evidence" value="ECO:0007669"/>
    <property type="project" value="UniProtKB-EC"/>
</dbReference>
<evidence type="ECO:0000256" key="1">
    <source>
        <dbReference type="ARBA" id="ARBA00006066"/>
    </source>
</evidence>
<reference evidence="4" key="1">
    <citation type="journal article" date="2023" name="PhytoFront">
        <title>Draft Genome Resources of Seven Strains of Tilletia horrida, Causal Agent of Kernel Smut of Rice.</title>
        <authorList>
            <person name="Khanal S."/>
            <person name="Antony Babu S."/>
            <person name="Zhou X.G."/>
        </authorList>
    </citation>
    <scope>NUCLEOTIDE SEQUENCE</scope>
    <source>
        <strain evidence="4">TX3</strain>
    </source>
</reference>
<evidence type="ECO:0000256" key="2">
    <source>
        <dbReference type="ARBA" id="ARBA00012176"/>
    </source>
</evidence>
<dbReference type="EMBL" id="JAPDMQ010000068">
    <property type="protein sequence ID" value="KAK0536951.1"/>
    <property type="molecule type" value="Genomic_DNA"/>
</dbReference>
<dbReference type="PANTHER" id="PTHR12993">
    <property type="entry name" value="N-ACETYLGLUCOSAMINYL-PHOSPHATIDYLINOSITOL DE-N-ACETYLASE-RELATED"/>
    <property type="match status" value="1"/>
</dbReference>
<dbReference type="EC" id="3.5.1.89" evidence="2"/>
<feature type="transmembrane region" description="Helical" evidence="3">
    <location>
        <begin position="63"/>
        <end position="84"/>
    </location>
</feature>
<dbReference type="Proteomes" id="UP001176521">
    <property type="component" value="Unassembled WGS sequence"/>
</dbReference>
<organism evidence="4 5">
    <name type="scientific">Tilletia horrida</name>
    <dbReference type="NCBI Taxonomy" id="155126"/>
    <lineage>
        <taxon>Eukaryota</taxon>
        <taxon>Fungi</taxon>
        <taxon>Dikarya</taxon>
        <taxon>Basidiomycota</taxon>
        <taxon>Ustilaginomycotina</taxon>
        <taxon>Exobasidiomycetes</taxon>
        <taxon>Tilletiales</taxon>
        <taxon>Tilletiaceae</taxon>
        <taxon>Tilletia</taxon>
    </lineage>
</organism>
<dbReference type="Gene3D" id="3.40.50.10320">
    <property type="entry name" value="LmbE-like"/>
    <property type="match status" value="1"/>
</dbReference>
<keyword evidence="3" id="KW-1133">Transmembrane helix</keyword>
<comment type="similarity">
    <text evidence="1">Belongs to the PIGL family.</text>
</comment>
<protein>
    <recommendedName>
        <fullName evidence="2">N-acetylglucosaminylphosphatidylinositol deacetylase</fullName>
        <ecNumber evidence="2">3.5.1.89</ecNumber>
    </recommendedName>
</protein>
<dbReference type="InterPro" id="IPR003737">
    <property type="entry name" value="GlcNAc_PI_deacetylase-related"/>
</dbReference>